<evidence type="ECO:0000313" key="2">
    <source>
        <dbReference type="Proteomes" id="UP000001075"/>
    </source>
</evidence>
<name>G3HEG8_CRIGR</name>
<gene>
    <name evidence="1" type="ORF">I79_008952</name>
</gene>
<dbReference type="InParanoid" id="G3HEG8"/>
<sequence>MAKIKNTHDSLCWRSKRSKGNTIPLLVEVQTCTTPLWKSVWQFLRKFGINLLQDRSWAYHQDSCSTMFTTALFVIARTWK</sequence>
<proteinExistence type="predicted"/>
<dbReference type="AlphaFoldDB" id="G3HEG8"/>
<evidence type="ECO:0000313" key="1">
    <source>
        <dbReference type="EMBL" id="EGW06720.1"/>
    </source>
</evidence>
<reference evidence="2" key="1">
    <citation type="journal article" date="2011" name="Nat. Biotechnol.">
        <title>The genomic sequence of the Chinese hamster ovary (CHO)-K1 cell line.</title>
        <authorList>
            <person name="Xu X."/>
            <person name="Nagarajan H."/>
            <person name="Lewis N.E."/>
            <person name="Pan S."/>
            <person name="Cai Z."/>
            <person name="Liu X."/>
            <person name="Chen W."/>
            <person name="Xie M."/>
            <person name="Wang W."/>
            <person name="Hammond S."/>
            <person name="Andersen M.R."/>
            <person name="Neff N."/>
            <person name="Passarelli B."/>
            <person name="Koh W."/>
            <person name="Fan H.C."/>
            <person name="Wang J."/>
            <person name="Gui Y."/>
            <person name="Lee K.H."/>
            <person name="Betenbaugh M.J."/>
            <person name="Quake S.R."/>
            <person name="Famili I."/>
            <person name="Palsson B.O."/>
            <person name="Wang J."/>
        </authorList>
    </citation>
    <scope>NUCLEOTIDE SEQUENCE [LARGE SCALE GENOMIC DNA]</scope>
    <source>
        <strain evidence="2">CHO K1 cell line</strain>
    </source>
</reference>
<dbReference type="STRING" id="10029.G3HEG8"/>
<dbReference type="EMBL" id="JH000314">
    <property type="protein sequence ID" value="EGW06720.1"/>
    <property type="molecule type" value="Genomic_DNA"/>
</dbReference>
<dbReference type="Proteomes" id="UP000001075">
    <property type="component" value="Unassembled WGS sequence"/>
</dbReference>
<protein>
    <submittedName>
        <fullName evidence="1">Retrovirus-related Pol polyprotein LINE-1</fullName>
    </submittedName>
</protein>
<accession>G3HEG8</accession>
<organism evidence="1 2">
    <name type="scientific">Cricetulus griseus</name>
    <name type="common">Chinese hamster</name>
    <name type="synonym">Cricetulus barabensis griseus</name>
    <dbReference type="NCBI Taxonomy" id="10029"/>
    <lineage>
        <taxon>Eukaryota</taxon>
        <taxon>Metazoa</taxon>
        <taxon>Chordata</taxon>
        <taxon>Craniata</taxon>
        <taxon>Vertebrata</taxon>
        <taxon>Euteleostomi</taxon>
        <taxon>Mammalia</taxon>
        <taxon>Eutheria</taxon>
        <taxon>Euarchontoglires</taxon>
        <taxon>Glires</taxon>
        <taxon>Rodentia</taxon>
        <taxon>Myomorpha</taxon>
        <taxon>Muroidea</taxon>
        <taxon>Cricetidae</taxon>
        <taxon>Cricetinae</taxon>
        <taxon>Cricetulus</taxon>
    </lineage>
</organism>